<dbReference type="PANTHER" id="PTHR30273:SF2">
    <property type="entry name" value="PROTEIN FECR"/>
    <property type="match status" value="1"/>
</dbReference>
<proteinExistence type="predicted"/>
<evidence type="ECO:0000313" key="3">
    <source>
        <dbReference type="EMBL" id="AFK69635.1"/>
    </source>
</evidence>
<evidence type="ECO:0000259" key="2">
    <source>
        <dbReference type="Pfam" id="PF16220"/>
    </source>
</evidence>
<dbReference type="KEGG" id="ppi:YSA_05306"/>
<dbReference type="GO" id="GO:0016989">
    <property type="term" value="F:sigma factor antagonist activity"/>
    <property type="evidence" value="ECO:0007669"/>
    <property type="project" value="TreeGrafter"/>
</dbReference>
<feature type="domain" description="FecR protein" evidence="1">
    <location>
        <begin position="121"/>
        <end position="210"/>
    </location>
</feature>
<protein>
    <submittedName>
        <fullName evidence="3">Anti-FecI sigma factor FecR</fullName>
    </submittedName>
</protein>
<dbReference type="HOGENOM" id="CLU_050192_0_0_6"/>
<dbReference type="Pfam" id="PF16220">
    <property type="entry name" value="DUF4880"/>
    <property type="match status" value="1"/>
</dbReference>
<dbReference type="PANTHER" id="PTHR30273">
    <property type="entry name" value="PERIPLASMIC SIGNAL SENSOR AND SIGMA FACTOR ACTIVATOR FECR-RELATED"/>
    <property type="match status" value="1"/>
</dbReference>
<accession>I3UVW4</accession>
<reference evidence="3 4" key="1">
    <citation type="journal article" date="2012" name="J. Bacteriol.">
        <title>Complete Genome Sequence of the Naphthalene-Degrading Pseudomonas putida Strain ND6.</title>
        <authorList>
            <person name="Li S."/>
            <person name="Zhao H."/>
            <person name="Li Y."/>
            <person name="Niu S."/>
            <person name="Cai B."/>
        </authorList>
    </citation>
    <scope>NUCLEOTIDE SEQUENCE [LARGE SCALE GENOMIC DNA]</scope>
    <source>
        <strain evidence="3 4">ND6</strain>
    </source>
</reference>
<feature type="domain" description="FecR N-terminal" evidence="2">
    <location>
        <begin position="19"/>
        <end position="60"/>
    </location>
</feature>
<dbReference type="InterPro" id="IPR012373">
    <property type="entry name" value="Ferrdict_sens_TM"/>
</dbReference>
<evidence type="ECO:0000313" key="4">
    <source>
        <dbReference type="Proteomes" id="UP000005268"/>
    </source>
</evidence>
<dbReference type="Gene3D" id="2.60.120.1440">
    <property type="match status" value="1"/>
</dbReference>
<dbReference type="Pfam" id="PF04773">
    <property type="entry name" value="FecR"/>
    <property type="match status" value="1"/>
</dbReference>
<name>I3UVW4_PSEPU</name>
<dbReference type="PIRSF" id="PIRSF018266">
    <property type="entry name" value="FecR"/>
    <property type="match status" value="1"/>
</dbReference>
<evidence type="ECO:0000259" key="1">
    <source>
        <dbReference type="Pfam" id="PF04773"/>
    </source>
</evidence>
<sequence>MKTTAESMTVARPDTKTVRQAIQWMLRLRESGHDPALQQQCAHWRSSHHENEQAWQRVVHLHQDLDLRAIPGAGLALQTLETSQQRLRRRQALKLLGGVVMAGSASWLAKDLDTVSAWTSDYATGTGERRVFTLPDGSLMQLNTCSAVDLAFHDQQRLVRLKLGELMINCNPRHPLLVQTRDALLEGFEGRFVAYQDSDCTRVSVSHGKVAIHRPGTGQLQWIEGGQNWSLDAQGAHRLAHMEMDAMAWTEGLIVTQDMRLSNFLAQVSRYRHGYLGCSNEIADLRLSGVFRLEDPEQLLRLLPQTLPVRLRRRTRWWVHVESMT</sequence>
<dbReference type="EMBL" id="CP003588">
    <property type="protein sequence ID" value="AFK69635.1"/>
    <property type="molecule type" value="Genomic_DNA"/>
</dbReference>
<gene>
    <name evidence="3" type="ORF">YSA_05306</name>
</gene>
<organism evidence="3 4">
    <name type="scientific">Pseudomonas putida ND6</name>
    <dbReference type="NCBI Taxonomy" id="231023"/>
    <lineage>
        <taxon>Bacteria</taxon>
        <taxon>Pseudomonadati</taxon>
        <taxon>Pseudomonadota</taxon>
        <taxon>Gammaproteobacteria</taxon>
        <taxon>Pseudomonadales</taxon>
        <taxon>Pseudomonadaceae</taxon>
        <taxon>Pseudomonas</taxon>
    </lineage>
</organism>
<dbReference type="AlphaFoldDB" id="I3UVW4"/>
<dbReference type="PATRIC" id="fig|231023.4.peg.2544"/>
<dbReference type="InterPro" id="IPR006860">
    <property type="entry name" value="FecR"/>
</dbReference>
<dbReference type="Proteomes" id="UP000005268">
    <property type="component" value="Chromosome"/>
</dbReference>
<dbReference type="InterPro" id="IPR032623">
    <property type="entry name" value="FecR_N"/>
</dbReference>